<dbReference type="PANTHER" id="PTHR11451:SF44">
    <property type="entry name" value="THREONINE--TRNA LIGASE, CHLOROPLASTIC_MITOCHONDRIAL 2"/>
    <property type="match status" value="1"/>
</dbReference>
<evidence type="ECO:0000256" key="7">
    <source>
        <dbReference type="ARBA" id="ARBA00022833"/>
    </source>
</evidence>
<dbReference type="Gene3D" id="3.30.930.10">
    <property type="entry name" value="Bira Bifunctional Protein, Domain 2"/>
    <property type="match status" value="1"/>
</dbReference>
<dbReference type="SUPFAM" id="SSF55186">
    <property type="entry name" value="ThrRS/AlaRS common domain"/>
    <property type="match status" value="1"/>
</dbReference>
<comment type="cofactor">
    <cofactor evidence="13">
        <name>Zn(2+)</name>
        <dbReference type="ChEBI" id="CHEBI:29105"/>
    </cofactor>
    <text evidence="13">Binds 1 zinc ion per subunit.</text>
</comment>
<dbReference type="SUPFAM" id="SSF52954">
    <property type="entry name" value="Class II aaRS ABD-related"/>
    <property type="match status" value="1"/>
</dbReference>
<evidence type="ECO:0000256" key="3">
    <source>
        <dbReference type="ARBA" id="ARBA00022555"/>
    </source>
</evidence>
<dbReference type="InterPro" id="IPR045864">
    <property type="entry name" value="aa-tRNA-synth_II/BPL/LPL"/>
</dbReference>
<dbReference type="InterPro" id="IPR004154">
    <property type="entry name" value="Anticodon-bd"/>
</dbReference>
<dbReference type="GO" id="GO:0005829">
    <property type="term" value="C:cytosol"/>
    <property type="evidence" value="ECO:0007669"/>
    <property type="project" value="TreeGrafter"/>
</dbReference>
<keyword evidence="3 13" id="KW-0820">tRNA-binding</keyword>
<dbReference type="InterPro" id="IPR012947">
    <property type="entry name" value="tRNA_SAD"/>
</dbReference>
<evidence type="ECO:0000256" key="12">
    <source>
        <dbReference type="ARBA" id="ARBA00049515"/>
    </source>
</evidence>
<evidence type="ECO:0000256" key="13">
    <source>
        <dbReference type="HAMAP-Rule" id="MF_00184"/>
    </source>
</evidence>
<dbReference type="InterPro" id="IPR018163">
    <property type="entry name" value="Thr/Ala-tRNA-synth_IIc_edit"/>
</dbReference>
<dbReference type="InterPro" id="IPR006195">
    <property type="entry name" value="aa-tRNA-synth_II"/>
</dbReference>
<dbReference type="Gene3D" id="3.30.980.10">
    <property type="entry name" value="Threonyl-trna Synthetase, Chain A, domain 2"/>
    <property type="match status" value="1"/>
</dbReference>
<dbReference type="InterPro" id="IPR036621">
    <property type="entry name" value="Anticodon-bd_dom_sf"/>
</dbReference>
<keyword evidence="9 13" id="KW-0694">RNA-binding</keyword>
<dbReference type="Pfam" id="PF03129">
    <property type="entry name" value="HGTP_anticodon"/>
    <property type="match status" value="1"/>
</dbReference>
<dbReference type="CDD" id="cd00860">
    <property type="entry name" value="ThrRS_anticodon"/>
    <property type="match status" value="1"/>
</dbReference>
<evidence type="ECO:0000256" key="9">
    <source>
        <dbReference type="ARBA" id="ARBA00022884"/>
    </source>
</evidence>
<keyword evidence="17" id="KW-1185">Reference proteome</keyword>
<dbReference type="AlphaFoldDB" id="A0A316FQ20"/>
<evidence type="ECO:0000313" key="17">
    <source>
        <dbReference type="Proteomes" id="UP000245790"/>
    </source>
</evidence>
<keyword evidence="4 13" id="KW-0436">Ligase</keyword>
<dbReference type="GO" id="GO:0000049">
    <property type="term" value="F:tRNA binding"/>
    <property type="evidence" value="ECO:0007669"/>
    <property type="project" value="UniProtKB-KW"/>
</dbReference>
<dbReference type="HAMAP" id="MF_00184">
    <property type="entry name" value="Thr_tRNA_synth"/>
    <property type="match status" value="1"/>
</dbReference>
<dbReference type="EC" id="6.1.1.3" evidence="13"/>
<dbReference type="EMBL" id="QGGU01000006">
    <property type="protein sequence ID" value="PWK50888.1"/>
    <property type="molecule type" value="Genomic_DNA"/>
</dbReference>
<dbReference type="PROSITE" id="PS50862">
    <property type="entry name" value="AA_TRNA_LIGASE_II"/>
    <property type="match status" value="1"/>
</dbReference>
<dbReference type="Gene3D" id="3.40.50.800">
    <property type="entry name" value="Anticodon-binding domain"/>
    <property type="match status" value="1"/>
</dbReference>
<protein>
    <recommendedName>
        <fullName evidence="13">Threonine--tRNA ligase</fullName>
        <ecNumber evidence="13">6.1.1.3</ecNumber>
    </recommendedName>
    <alternativeName>
        <fullName evidence="13">Threonyl-tRNA synthetase</fullName>
        <shortName evidence="13">ThrRS</shortName>
    </alternativeName>
</protein>
<evidence type="ECO:0000256" key="6">
    <source>
        <dbReference type="ARBA" id="ARBA00022741"/>
    </source>
</evidence>
<evidence type="ECO:0000256" key="8">
    <source>
        <dbReference type="ARBA" id="ARBA00022840"/>
    </source>
</evidence>
<keyword evidence="8 13" id="KW-0067">ATP-binding</keyword>
<dbReference type="GO" id="GO:0046872">
    <property type="term" value="F:metal ion binding"/>
    <property type="evidence" value="ECO:0007669"/>
    <property type="project" value="UniProtKB-KW"/>
</dbReference>
<dbReference type="FunFam" id="3.10.20.30:FF:000005">
    <property type="entry name" value="Threonine--tRNA ligase"/>
    <property type="match status" value="1"/>
</dbReference>
<dbReference type="NCBIfam" id="TIGR00418">
    <property type="entry name" value="thrS"/>
    <property type="match status" value="1"/>
</dbReference>
<dbReference type="Pfam" id="PF07973">
    <property type="entry name" value="tRNA_SAD"/>
    <property type="match status" value="1"/>
</dbReference>
<dbReference type="InterPro" id="IPR033728">
    <property type="entry name" value="ThrRS_core"/>
</dbReference>
<dbReference type="Proteomes" id="UP000245790">
    <property type="component" value="Unassembled WGS sequence"/>
</dbReference>
<dbReference type="InterPro" id="IPR002320">
    <property type="entry name" value="Thr-tRNA-ligase_IIa"/>
</dbReference>
<comment type="caution">
    <text evidence="16">The sequence shown here is derived from an EMBL/GenBank/DDBJ whole genome shotgun (WGS) entry which is preliminary data.</text>
</comment>
<evidence type="ECO:0000256" key="2">
    <source>
        <dbReference type="ARBA" id="ARBA00022490"/>
    </source>
</evidence>
<feature type="region of interest" description="Catalytic" evidence="13">
    <location>
        <begin position="242"/>
        <end position="533"/>
    </location>
</feature>
<feature type="domain" description="Aminoacyl-transfer RNA synthetases class-II family profile" evidence="14">
    <location>
        <begin position="242"/>
        <end position="533"/>
    </location>
</feature>
<keyword evidence="6 13" id="KW-0547">Nucleotide-binding</keyword>
<evidence type="ECO:0000259" key="15">
    <source>
        <dbReference type="PROSITE" id="PS51880"/>
    </source>
</evidence>
<dbReference type="Pfam" id="PF00587">
    <property type="entry name" value="tRNA-synt_2b"/>
    <property type="match status" value="1"/>
</dbReference>
<sequence>MPVITLPDGSQRSFDHPVSVFDVANDIGPGLAKAALAGKVNGKEVDTSYTITDDVDLGIITDRDDDGLEVLRHSCAHLLAQAVKQLFPEAQVTIGPVIDNGFYYDFAYERPFTPEDLAAIEKKMSELSKQDIQVERSVMPRDEAVKFFRDMGEEYKAEIIASIPTNEDISLYRQGDFIDLCRGPHVPSTGKLKAFKLMRVSGAYWRGDSNNEMLQRIYGTCWANKKDLKKYLHRLEEAEKRDHRKLGKQQHLFHFQEESPGMVFWHNDGWSIFKTLEAYIRDVLHKYDYQEVKAPQVLDRSLWEKSGHWEKFQDDMFTTESENRTYAVKPMNCPGHILIYNQGLKSYRDLPLRIAEFGSCHRNEPSGALHGLMRVRGFTQDDAHVFCTEDQIQSEVSVLIDMIYQVYADFGFDNIEIKLSTRPEKRVGSDDIWDKAELALAEALKSKEIQYELQPGEGAFYGPKIEFSLRDCLDRVWQCGTVQLDFSMPGRLGAEFVAEDGTKQTPVMIHRAVLGSLERFIGILIEEYAGKFPPWLAPTQAVVMNITDNQSDFAQKVVNSLKNKGFRAKVDLRNEKIGFKIREHTLARVPYLLVVGDREMEQGKVAVRTRAGVDLGSLTIEEFETELEKSIALLGRNNLEE</sequence>
<proteinExistence type="inferred from homology"/>
<dbReference type="Gene3D" id="3.30.54.20">
    <property type="match status" value="1"/>
</dbReference>
<keyword evidence="11 13" id="KW-0030">Aminoacyl-tRNA synthetase</keyword>
<evidence type="ECO:0000256" key="11">
    <source>
        <dbReference type="ARBA" id="ARBA00023146"/>
    </source>
</evidence>
<name>A0A316FQ20_9GAMM</name>
<evidence type="ECO:0000256" key="5">
    <source>
        <dbReference type="ARBA" id="ARBA00022723"/>
    </source>
</evidence>
<dbReference type="GO" id="GO:0004829">
    <property type="term" value="F:threonine-tRNA ligase activity"/>
    <property type="evidence" value="ECO:0007669"/>
    <property type="project" value="UniProtKB-UniRule"/>
</dbReference>
<keyword evidence="2 13" id="KW-0963">Cytoplasm</keyword>
<feature type="binding site" evidence="13">
    <location>
        <position position="333"/>
    </location>
    <ligand>
        <name>Zn(2+)</name>
        <dbReference type="ChEBI" id="CHEBI:29105"/>
        <note>catalytic</note>
    </ligand>
</feature>
<keyword evidence="7 13" id="KW-0862">Zinc</keyword>
<dbReference type="InterPro" id="IPR012675">
    <property type="entry name" value="Beta-grasp_dom_sf"/>
</dbReference>
<dbReference type="SUPFAM" id="SSF81271">
    <property type="entry name" value="TGS-like"/>
    <property type="match status" value="1"/>
</dbReference>
<dbReference type="GO" id="GO:0005524">
    <property type="term" value="F:ATP binding"/>
    <property type="evidence" value="ECO:0007669"/>
    <property type="project" value="UniProtKB-UniRule"/>
</dbReference>
<dbReference type="FunFam" id="3.30.930.10:FF:000002">
    <property type="entry name" value="Threonine--tRNA ligase"/>
    <property type="match status" value="1"/>
</dbReference>
<evidence type="ECO:0000256" key="4">
    <source>
        <dbReference type="ARBA" id="ARBA00022598"/>
    </source>
</evidence>
<dbReference type="Pfam" id="PF02824">
    <property type="entry name" value="TGS"/>
    <property type="match status" value="1"/>
</dbReference>
<dbReference type="SUPFAM" id="SSF55681">
    <property type="entry name" value="Class II aaRS and biotin synthetases"/>
    <property type="match status" value="1"/>
</dbReference>
<evidence type="ECO:0000256" key="10">
    <source>
        <dbReference type="ARBA" id="ARBA00022917"/>
    </source>
</evidence>
<comment type="similarity">
    <text evidence="1 13">Belongs to the class-II aminoacyl-tRNA synthetase family.</text>
</comment>
<organism evidence="16 17">
    <name type="scientific">Pleionea mediterranea</name>
    <dbReference type="NCBI Taxonomy" id="523701"/>
    <lineage>
        <taxon>Bacteria</taxon>
        <taxon>Pseudomonadati</taxon>
        <taxon>Pseudomonadota</taxon>
        <taxon>Gammaproteobacteria</taxon>
        <taxon>Oceanospirillales</taxon>
        <taxon>Pleioneaceae</taxon>
        <taxon>Pleionea</taxon>
    </lineage>
</organism>
<dbReference type="PANTHER" id="PTHR11451">
    <property type="entry name" value="THREONINE-TRNA LIGASE"/>
    <property type="match status" value="1"/>
</dbReference>
<comment type="subcellular location">
    <subcellularLocation>
        <location evidence="13">Cytoplasm</location>
    </subcellularLocation>
</comment>
<dbReference type="RefSeq" id="WP_109763547.1">
    <property type="nucleotide sequence ID" value="NZ_QGGU01000006.1"/>
</dbReference>
<accession>A0A316FQ20</accession>
<comment type="subunit">
    <text evidence="13">Homodimer.</text>
</comment>
<dbReference type="InterPro" id="IPR004095">
    <property type="entry name" value="TGS"/>
</dbReference>
<dbReference type="SMART" id="SM00863">
    <property type="entry name" value="tRNA_SAD"/>
    <property type="match status" value="1"/>
</dbReference>
<dbReference type="FunFam" id="3.40.50.800:FF:000001">
    <property type="entry name" value="Threonine--tRNA ligase"/>
    <property type="match status" value="1"/>
</dbReference>
<dbReference type="CDD" id="cd01667">
    <property type="entry name" value="TGS_ThrRS"/>
    <property type="match status" value="1"/>
</dbReference>
<comment type="catalytic activity">
    <reaction evidence="12 13">
        <text>tRNA(Thr) + L-threonine + ATP = L-threonyl-tRNA(Thr) + AMP + diphosphate + H(+)</text>
        <dbReference type="Rhea" id="RHEA:24624"/>
        <dbReference type="Rhea" id="RHEA-COMP:9670"/>
        <dbReference type="Rhea" id="RHEA-COMP:9704"/>
        <dbReference type="ChEBI" id="CHEBI:15378"/>
        <dbReference type="ChEBI" id="CHEBI:30616"/>
        <dbReference type="ChEBI" id="CHEBI:33019"/>
        <dbReference type="ChEBI" id="CHEBI:57926"/>
        <dbReference type="ChEBI" id="CHEBI:78442"/>
        <dbReference type="ChEBI" id="CHEBI:78534"/>
        <dbReference type="ChEBI" id="CHEBI:456215"/>
        <dbReference type="EC" id="6.1.1.3"/>
    </reaction>
</comment>
<dbReference type="InterPro" id="IPR002314">
    <property type="entry name" value="aa-tRNA-synt_IIb"/>
</dbReference>
<dbReference type="GO" id="GO:0006435">
    <property type="term" value="P:threonyl-tRNA aminoacylation"/>
    <property type="evidence" value="ECO:0007669"/>
    <property type="project" value="UniProtKB-UniRule"/>
</dbReference>
<dbReference type="OrthoDB" id="9802304at2"/>
<dbReference type="FunFam" id="3.30.980.10:FF:000005">
    <property type="entry name" value="Threonyl-tRNA synthetase, mitochondrial"/>
    <property type="match status" value="1"/>
</dbReference>
<evidence type="ECO:0000313" key="16">
    <source>
        <dbReference type="EMBL" id="PWK50888.1"/>
    </source>
</evidence>
<gene>
    <name evidence="13" type="primary">thrS</name>
    <name evidence="16" type="ORF">C8D97_106179</name>
</gene>
<dbReference type="FunFam" id="3.30.54.20:FF:000002">
    <property type="entry name" value="Threonine--tRNA ligase"/>
    <property type="match status" value="1"/>
</dbReference>
<dbReference type="PROSITE" id="PS51880">
    <property type="entry name" value="TGS"/>
    <property type="match status" value="1"/>
</dbReference>
<dbReference type="PRINTS" id="PR01047">
    <property type="entry name" value="TRNASYNTHTHR"/>
</dbReference>
<feature type="binding site" evidence="13">
    <location>
        <position position="384"/>
    </location>
    <ligand>
        <name>Zn(2+)</name>
        <dbReference type="ChEBI" id="CHEBI:29105"/>
        <note>catalytic</note>
    </ligand>
</feature>
<dbReference type="Gene3D" id="3.10.20.30">
    <property type="match status" value="1"/>
</dbReference>
<dbReference type="InterPro" id="IPR047246">
    <property type="entry name" value="ThrRS_anticodon"/>
</dbReference>
<dbReference type="InterPro" id="IPR012676">
    <property type="entry name" value="TGS-like"/>
</dbReference>
<reference evidence="16 17" key="1">
    <citation type="submission" date="2018-05" db="EMBL/GenBank/DDBJ databases">
        <title>Genomic Encyclopedia of Type Strains, Phase IV (KMG-IV): sequencing the most valuable type-strain genomes for metagenomic binning, comparative biology and taxonomic classification.</title>
        <authorList>
            <person name="Goeker M."/>
        </authorList>
    </citation>
    <scope>NUCLEOTIDE SEQUENCE [LARGE SCALE GENOMIC DNA]</scope>
    <source>
        <strain evidence="16 17">DSM 25350</strain>
    </source>
</reference>
<feature type="binding site" evidence="13">
    <location>
        <position position="510"/>
    </location>
    <ligand>
        <name>Zn(2+)</name>
        <dbReference type="ChEBI" id="CHEBI:29105"/>
        <note>catalytic</note>
    </ligand>
</feature>
<dbReference type="CDD" id="cd00771">
    <property type="entry name" value="ThrRS_core"/>
    <property type="match status" value="1"/>
</dbReference>
<keyword evidence="10 13" id="KW-0648">Protein biosynthesis</keyword>
<evidence type="ECO:0000259" key="14">
    <source>
        <dbReference type="PROSITE" id="PS50862"/>
    </source>
</evidence>
<feature type="domain" description="TGS" evidence="15">
    <location>
        <begin position="1"/>
        <end position="61"/>
    </location>
</feature>
<keyword evidence="5 13" id="KW-0479">Metal-binding</keyword>
<evidence type="ECO:0000256" key="1">
    <source>
        <dbReference type="ARBA" id="ARBA00008226"/>
    </source>
</evidence>